<feature type="compositionally biased region" description="Polar residues" evidence="2">
    <location>
        <begin position="400"/>
        <end position="420"/>
    </location>
</feature>
<feature type="compositionally biased region" description="Polar residues" evidence="2">
    <location>
        <begin position="464"/>
        <end position="475"/>
    </location>
</feature>
<proteinExistence type="predicted"/>
<dbReference type="EMBL" id="FJOG01000005">
    <property type="protein sequence ID" value="CZR54796.1"/>
    <property type="molecule type" value="Genomic_DNA"/>
</dbReference>
<feature type="region of interest" description="Disordered" evidence="2">
    <location>
        <begin position="84"/>
        <end position="105"/>
    </location>
</feature>
<keyword evidence="4" id="KW-1185">Reference proteome</keyword>
<sequence>MDGGRTDIIEAVLRSGWGDFAAARARERGTTTTNYWRGDATQNQAAGSRENELPITPQPAKIDVQAAQKHVNQINAHIAIRPATRPHPSSVVKSEPEPDSVDMQSSTIYQPPATQTAHSAESNQERVIPVYRPHHGTRSQFEKRYGLAPGGSYTAGRKSSAQTQQAEVKQEEIKQEVKQEGDALRGISNGHLQYGTRYQAASYASPAPPPTNGESAWSKVDNLSHPAQQHEVSSPLVKQEELTPGASPEVTANLDYQSRAQATATFSPTTRNGLAASRYASNPAAGPRPLATRLSRQETAPPRLVIQNTQHVYRGQTLVDPMAFMSAVNGAAGDKQQTPQPPTPPPVAQPQPSPQPAAVKKTSYRQPTPPQPTLPKKEKDTEYSDEAYTNFVGTKAFGNRYQSPQSPSGWPVFPSSTPAKPQTAHIGSVARWGDDPTVSIAMASPNDPPAPAPASAAQYHPENHVQSTSAWQKFATTEGKKSKQPLQAVQFVPATSRWSDDDPGTPSPTKAPAPKLVVASKYQGYETAIPNQGSPAPPVKRGHQGNPLVERPVETAINNKPLSELVNADRIKIKALEAELEEQGSRLETIEQELEAYKEERIEMDRELEAYRAESDYTKELRQRYRTLQAEYDALKATKAAPPAPAAAPADNARLEWLETRNRELQLEVHLKEPLFQIGKDVRTRYLEEARSSQLKVAQLDKAAIKRGHVAVWNALGEADAAVLNGGFLTNLQLKNLTPVFKTLYGDDPKEYYKLSAKMRDAMDAYATLQTSAALNSNHPNRPLQEINIVEATVRLMSQKHNTMGTKAFEEDAGGHAARALQKIKDAMVPCLKFDRKWDRTAIKEKLARDGNGSSTQSTEKGGAPVKH</sequence>
<dbReference type="OrthoDB" id="3558391at2759"/>
<evidence type="ECO:0000256" key="1">
    <source>
        <dbReference type="SAM" id="Coils"/>
    </source>
</evidence>
<feature type="compositionally biased region" description="Pro residues" evidence="2">
    <location>
        <begin position="339"/>
        <end position="355"/>
    </location>
</feature>
<evidence type="ECO:0000313" key="4">
    <source>
        <dbReference type="Proteomes" id="UP000184330"/>
    </source>
</evidence>
<feature type="region of interest" description="Disordered" evidence="2">
    <location>
        <begin position="331"/>
        <end position="383"/>
    </location>
</feature>
<feature type="region of interest" description="Disordered" evidence="2">
    <location>
        <begin position="133"/>
        <end position="186"/>
    </location>
</feature>
<feature type="region of interest" description="Disordered" evidence="2">
    <location>
        <begin position="226"/>
        <end position="248"/>
    </location>
</feature>
<feature type="region of interest" description="Disordered" evidence="2">
    <location>
        <begin position="494"/>
        <end position="513"/>
    </location>
</feature>
<evidence type="ECO:0000313" key="3">
    <source>
        <dbReference type="EMBL" id="CZR54796.1"/>
    </source>
</evidence>
<keyword evidence="1" id="KW-0175">Coiled coil</keyword>
<feature type="region of interest" description="Disordered" evidence="2">
    <location>
        <begin position="441"/>
        <end position="486"/>
    </location>
</feature>
<feature type="region of interest" description="Disordered" evidence="2">
    <location>
        <begin position="398"/>
        <end position="422"/>
    </location>
</feature>
<dbReference type="STRING" id="576137.A0A1L7WPU9"/>
<organism evidence="3 4">
    <name type="scientific">Phialocephala subalpina</name>
    <dbReference type="NCBI Taxonomy" id="576137"/>
    <lineage>
        <taxon>Eukaryota</taxon>
        <taxon>Fungi</taxon>
        <taxon>Dikarya</taxon>
        <taxon>Ascomycota</taxon>
        <taxon>Pezizomycotina</taxon>
        <taxon>Leotiomycetes</taxon>
        <taxon>Helotiales</taxon>
        <taxon>Mollisiaceae</taxon>
        <taxon>Phialocephala</taxon>
        <taxon>Phialocephala fortinii species complex</taxon>
    </lineage>
</organism>
<dbReference type="Proteomes" id="UP000184330">
    <property type="component" value="Unassembled WGS sequence"/>
</dbReference>
<accession>A0A1L7WPU9</accession>
<feature type="coiled-coil region" evidence="1">
    <location>
        <begin position="573"/>
        <end position="638"/>
    </location>
</feature>
<feature type="compositionally biased region" description="Basic and acidic residues" evidence="2">
    <location>
        <begin position="168"/>
        <end position="183"/>
    </location>
</feature>
<feature type="region of interest" description="Disordered" evidence="2">
    <location>
        <begin position="278"/>
        <end position="300"/>
    </location>
</feature>
<protein>
    <submittedName>
        <fullName evidence="3">Uncharacterized protein</fullName>
    </submittedName>
</protein>
<gene>
    <name evidence="3" type="ORF">PAC_04680</name>
</gene>
<name>A0A1L7WPU9_9HELO</name>
<feature type="region of interest" description="Disordered" evidence="2">
    <location>
        <begin position="846"/>
        <end position="868"/>
    </location>
</feature>
<evidence type="ECO:0000256" key="2">
    <source>
        <dbReference type="SAM" id="MobiDB-lite"/>
    </source>
</evidence>
<reference evidence="3 4" key="1">
    <citation type="submission" date="2016-03" db="EMBL/GenBank/DDBJ databases">
        <authorList>
            <person name="Ploux O."/>
        </authorList>
    </citation>
    <scope>NUCLEOTIDE SEQUENCE [LARGE SCALE GENOMIC DNA]</scope>
    <source>
        <strain evidence="3 4">UAMH 11012</strain>
    </source>
</reference>
<dbReference type="AlphaFoldDB" id="A0A1L7WPU9"/>